<proteinExistence type="predicted"/>
<evidence type="ECO:0008006" key="2">
    <source>
        <dbReference type="Google" id="ProtNLM"/>
    </source>
</evidence>
<protein>
    <recommendedName>
        <fullName evidence="2">Uroporphyrinogen decarboxylase (URO-D) domain-containing protein</fullName>
    </recommendedName>
</protein>
<accession>X1B759</accession>
<sequence length="228" mass="26463">MIQQQNNKLLGDKLLPVDIVLAPEWWNKHEAISFDKDFFFHPLRRVEDEQKMERVLYERWGEYGLGLHKDEKRPEAGAVHLASGFLISEMLGCDVEYTEKHPPQVISSKREDFHLNPNDAFNSRSFKKFERMIEKLRTKYGYLSGDVNWGGILNIAMDLRAESIFVDMLMQPEETKEYLSKIAMVIEKFTTGLASKTGTTSISVNRNVRNFNKKLFLHSECSHTMIST</sequence>
<feature type="non-terminal residue" evidence="1">
    <location>
        <position position="228"/>
    </location>
</feature>
<dbReference type="EMBL" id="BART01016065">
    <property type="protein sequence ID" value="GAG77132.1"/>
    <property type="molecule type" value="Genomic_DNA"/>
</dbReference>
<dbReference type="Gene3D" id="3.20.20.210">
    <property type="match status" value="1"/>
</dbReference>
<evidence type="ECO:0000313" key="1">
    <source>
        <dbReference type="EMBL" id="GAG77132.1"/>
    </source>
</evidence>
<organism evidence="1">
    <name type="scientific">marine sediment metagenome</name>
    <dbReference type="NCBI Taxonomy" id="412755"/>
    <lineage>
        <taxon>unclassified sequences</taxon>
        <taxon>metagenomes</taxon>
        <taxon>ecological metagenomes</taxon>
    </lineage>
</organism>
<comment type="caution">
    <text evidence="1">The sequence shown here is derived from an EMBL/GenBank/DDBJ whole genome shotgun (WGS) entry which is preliminary data.</text>
</comment>
<name>X1B759_9ZZZZ</name>
<gene>
    <name evidence="1" type="ORF">S01H4_31014</name>
</gene>
<reference evidence="1" key="1">
    <citation type="journal article" date="2014" name="Front. Microbiol.">
        <title>High frequency of phylogenetically diverse reductive dehalogenase-homologous genes in deep subseafloor sedimentary metagenomes.</title>
        <authorList>
            <person name="Kawai M."/>
            <person name="Futagami T."/>
            <person name="Toyoda A."/>
            <person name="Takaki Y."/>
            <person name="Nishi S."/>
            <person name="Hori S."/>
            <person name="Arai W."/>
            <person name="Tsubouchi T."/>
            <person name="Morono Y."/>
            <person name="Uchiyama I."/>
            <person name="Ito T."/>
            <person name="Fujiyama A."/>
            <person name="Inagaki F."/>
            <person name="Takami H."/>
        </authorList>
    </citation>
    <scope>NUCLEOTIDE SEQUENCE</scope>
    <source>
        <strain evidence="1">Expedition CK06-06</strain>
    </source>
</reference>
<dbReference type="AlphaFoldDB" id="X1B759"/>
<dbReference type="InterPro" id="IPR038071">
    <property type="entry name" value="UROD/MetE-like_sf"/>
</dbReference>